<accession>A0A7W8GFG8</accession>
<comment type="caution">
    <text evidence="1">The sequence shown here is derived from an EMBL/GenBank/DDBJ whole genome shotgun (WGS) entry which is preliminary data.</text>
</comment>
<dbReference type="EMBL" id="JACHFN010000006">
    <property type="protein sequence ID" value="MBB5234508.1"/>
    <property type="molecule type" value="Genomic_DNA"/>
</dbReference>
<sequence>MPAQLTQPHVQAFDLVNWHVEDSYQRVEVTGPHSLTNLTLRIAGERLTYAEAHALATSAWTTGKWGEWECNGITVEPSWS</sequence>
<protein>
    <submittedName>
        <fullName evidence="1">Uncharacterized protein</fullName>
    </submittedName>
</protein>
<evidence type="ECO:0000313" key="1">
    <source>
        <dbReference type="EMBL" id="MBB5234508.1"/>
    </source>
</evidence>
<organism evidence="1 2">
    <name type="scientific">Deinococcus budaensis</name>
    <dbReference type="NCBI Taxonomy" id="1665626"/>
    <lineage>
        <taxon>Bacteria</taxon>
        <taxon>Thermotogati</taxon>
        <taxon>Deinococcota</taxon>
        <taxon>Deinococci</taxon>
        <taxon>Deinococcales</taxon>
        <taxon>Deinococcaceae</taxon>
        <taxon>Deinococcus</taxon>
    </lineage>
</organism>
<evidence type="ECO:0000313" key="2">
    <source>
        <dbReference type="Proteomes" id="UP000525389"/>
    </source>
</evidence>
<gene>
    <name evidence="1" type="ORF">HNQ09_001946</name>
</gene>
<keyword evidence="2" id="KW-1185">Reference proteome</keyword>
<dbReference type="AlphaFoldDB" id="A0A7W8GFG8"/>
<name>A0A7W8GFG8_9DEIO</name>
<dbReference type="Proteomes" id="UP000525389">
    <property type="component" value="Unassembled WGS sequence"/>
</dbReference>
<reference evidence="1 2" key="1">
    <citation type="submission" date="2020-08" db="EMBL/GenBank/DDBJ databases">
        <title>Genomic Encyclopedia of Type Strains, Phase IV (KMG-IV): sequencing the most valuable type-strain genomes for metagenomic binning, comparative biology and taxonomic classification.</title>
        <authorList>
            <person name="Goeker M."/>
        </authorList>
    </citation>
    <scope>NUCLEOTIDE SEQUENCE [LARGE SCALE GENOMIC DNA]</scope>
    <source>
        <strain evidence="1 2">DSM 101791</strain>
    </source>
</reference>
<dbReference type="RefSeq" id="WP_184028420.1">
    <property type="nucleotide sequence ID" value="NZ_JACHFN010000006.1"/>
</dbReference>
<proteinExistence type="predicted"/>